<dbReference type="AlphaFoldDB" id="A0A3P7FXV6"/>
<evidence type="ECO:0000313" key="1">
    <source>
        <dbReference type="EMBL" id="VDM15368.1"/>
    </source>
</evidence>
<evidence type="ECO:0000313" key="2">
    <source>
        <dbReference type="Proteomes" id="UP000270924"/>
    </source>
</evidence>
<organism evidence="1 2">
    <name type="scientific">Wuchereria bancrofti</name>
    <dbReference type="NCBI Taxonomy" id="6293"/>
    <lineage>
        <taxon>Eukaryota</taxon>
        <taxon>Metazoa</taxon>
        <taxon>Ecdysozoa</taxon>
        <taxon>Nematoda</taxon>
        <taxon>Chromadorea</taxon>
        <taxon>Rhabditida</taxon>
        <taxon>Spirurina</taxon>
        <taxon>Spiruromorpha</taxon>
        <taxon>Filarioidea</taxon>
        <taxon>Onchocercidae</taxon>
        <taxon>Wuchereria</taxon>
    </lineage>
</organism>
<gene>
    <name evidence="1" type="ORF">WBA_LOCUS8754</name>
</gene>
<keyword evidence="2" id="KW-1185">Reference proteome</keyword>
<dbReference type="EMBL" id="UYWW01007672">
    <property type="protein sequence ID" value="VDM15368.1"/>
    <property type="molecule type" value="Genomic_DNA"/>
</dbReference>
<name>A0A3P7FXV6_WUCBA</name>
<accession>A0A3P7FXV6</accession>
<dbReference type="InParanoid" id="A0A3P7FXV6"/>
<sequence>MWHIYFYPVACSLQDILCIIIDNSLELFMAQVHPSPWSRWDAPG</sequence>
<proteinExistence type="predicted"/>
<reference evidence="1 2" key="1">
    <citation type="submission" date="2018-11" db="EMBL/GenBank/DDBJ databases">
        <authorList>
            <consortium name="Pathogen Informatics"/>
        </authorList>
    </citation>
    <scope>NUCLEOTIDE SEQUENCE [LARGE SCALE GENOMIC DNA]</scope>
</reference>
<dbReference type="Proteomes" id="UP000270924">
    <property type="component" value="Unassembled WGS sequence"/>
</dbReference>
<protein>
    <submittedName>
        <fullName evidence="1">Uncharacterized protein</fullName>
    </submittedName>
</protein>